<feature type="region of interest" description="Disordered" evidence="1">
    <location>
        <begin position="24"/>
        <end position="71"/>
    </location>
</feature>
<feature type="region of interest" description="Disordered" evidence="1">
    <location>
        <begin position="116"/>
        <end position="149"/>
    </location>
</feature>
<keyword evidence="3" id="KW-1185">Reference proteome</keyword>
<evidence type="ECO:0000256" key="1">
    <source>
        <dbReference type="SAM" id="MobiDB-lite"/>
    </source>
</evidence>
<protein>
    <submittedName>
        <fullName evidence="2">Uncharacterized protein</fullName>
    </submittedName>
</protein>
<sequence length="354" mass="40505">MQPYPRKDITIEKKDQIALKRIWPQHFKKRKRYSPSSQSAQQQAGLQPQAQQRQMRHVSPGIDPKQRFTGERQISMHELQRRSRAYDKQLLAKIGGPTTPKRASRLPLSGNFQDFADSHVPDSEKSGDHNGAFFHATSSQSNQRLPPRNERRRMFWHPIHQKMVGQREKREHTQAQIRVCGANGPSQSHTSTTGLYVRPTRPLIHHHYIERDYSNGYPAQQPKVPSIESMINPTRNVPLFETPEQATPFSQAFDTPAIGVSALHATRRSNHPSLPTQLLKPTISIGFTPANARNFARSKAAKDISTAKRRVHYTISKDDCLNDTAHHRADFIALDPRRLQTSNRKFGYALKHHK</sequence>
<evidence type="ECO:0000313" key="2">
    <source>
        <dbReference type="EMBL" id="KAF2833900.1"/>
    </source>
</evidence>
<gene>
    <name evidence="2" type="ORF">CC86DRAFT_16440</name>
</gene>
<reference evidence="2" key="1">
    <citation type="journal article" date="2020" name="Stud. Mycol.">
        <title>101 Dothideomycetes genomes: a test case for predicting lifestyles and emergence of pathogens.</title>
        <authorList>
            <person name="Haridas S."/>
            <person name="Albert R."/>
            <person name="Binder M."/>
            <person name="Bloem J."/>
            <person name="Labutti K."/>
            <person name="Salamov A."/>
            <person name="Andreopoulos B."/>
            <person name="Baker S."/>
            <person name="Barry K."/>
            <person name="Bills G."/>
            <person name="Bluhm B."/>
            <person name="Cannon C."/>
            <person name="Castanera R."/>
            <person name="Culley D."/>
            <person name="Daum C."/>
            <person name="Ezra D."/>
            <person name="Gonzalez J."/>
            <person name="Henrissat B."/>
            <person name="Kuo A."/>
            <person name="Liang C."/>
            <person name="Lipzen A."/>
            <person name="Lutzoni F."/>
            <person name="Magnuson J."/>
            <person name="Mondo S."/>
            <person name="Nolan M."/>
            <person name="Ohm R."/>
            <person name="Pangilinan J."/>
            <person name="Park H.-J."/>
            <person name="Ramirez L."/>
            <person name="Alfaro M."/>
            <person name="Sun H."/>
            <person name="Tritt A."/>
            <person name="Yoshinaga Y."/>
            <person name="Zwiers L.-H."/>
            <person name="Turgeon B."/>
            <person name="Goodwin S."/>
            <person name="Spatafora J."/>
            <person name="Crous P."/>
            <person name="Grigoriev I."/>
        </authorList>
    </citation>
    <scope>NUCLEOTIDE SEQUENCE</scope>
    <source>
        <strain evidence="2">CBS 113818</strain>
    </source>
</reference>
<proteinExistence type="predicted"/>
<dbReference type="Proteomes" id="UP000799424">
    <property type="component" value="Unassembled WGS sequence"/>
</dbReference>
<dbReference type="AlphaFoldDB" id="A0A6A7AKW2"/>
<accession>A0A6A7AKW2</accession>
<evidence type="ECO:0000313" key="3">
    <source>
        <dbReference type="Proteomes" id="UP000799424"/>
    </source>
</evidence>
<name>A0A6A7AKW2_9PLEO</name>
<feature type="compositionally biased region" description="Low complexity" evidence="1">
    <location>
        <begin position="36"/>
        <end position="53"/>
    </location>
</feature>
<feature type="compositionally biased region" description="Basic and acidic residues" evidence="1">
    <location>
        <begin position="116"/>
        <end position="128"/>
    </location>
</feature>
<organism evidence="2 3">
    <name type="scientific">Ophiobolus disseminans</name>
    <dbReference type="NCBI Taxonomy" id="1469910"/>
    <lineage>
        <taxon>Eukaryota</taxon>
        <taxon>Fungi</taxon>
        <taxon>Dikarya</taxon>
        <taxon>Ascomycota</taxon>
        <taxon>Pezizomycotina</taxon>
        <taxon>Dothideomycetes</taxon>
        <taxon>Pleosporomycetidae</taxon>
        <taxon>Pleosporales</taxon>
        <taxon>Pleosporineae</taxon>
        <taxon>Phaeosphaeriaceae</taxon>
        <taxon>Ophiobolus</taxon>
    </lineage>
</organism>
<dbReference type="EMBL" id="MU006216">
    <property type="protein sequence ID" value="KAF2833900.1"/>
    <property type="molecule type" value="Genomic_DNA"/>
</dbReference>